<dbReference type="PROSITE" id="PS50994">
    <property type="entry name" value="INTEGRASE"/>
    <property type="match status" value="1"/>
</dbReference>
<proteinExistence type="predicted"/>
<evidence type="ECO:0000313" key="4">
    <source>
        <dbReference type="Proteomes" id="UP000189177"/>
    </source>
</evidence>
<dbReference type="RefSeq" id="WP_077244862.1">
    <property type="nucleotide sequence ID" value="NZ_MUZR01000064.1"/>
</dbReference>
<sequence length="326" mass="37828">MASTIHSNARTTPRIRQELQEAPAGVSDPELARRYGISRMTVRKWRRRRTEVEDRTHRPKTMHTTLTAEQEAIVVQVREIALLSLDDLLIVAREFLNPDLSRAALDRCLRRHGVSDLQALKHEQAGEPVEPGHKPFKDYVPGFVHVDVKYLPQMADEPSRGYLFVAIDRASRWVYLEVRRSKTAEAARGFLKKLIERAPFHVTHVVTDNGKEFTDRFAATGERKPTGRHPFDRLCADHGIEHRLIRPKRPQTNGMVERFNGRIADLLRTRRFGSGEHLKDTLQDYQRLYNHQIGQKALGHRTPVETLKAWQQERPDLFRKHVYKQP</sequence>
<dbReference type="InterPro" id="IPR009057">
    <property type="entry name" value="Homeodomain-like_sf"/>
</dbReference>
<dbReference type="AlphaFoldDB" id="A0A1V2ZVC6"/>
<dbReference type="GO" id="GO:0003676">
    <property type="term" value="F:nucleic acid binding"/>
    <property type="evidence" value="ECO:0007669"/>
    <property type="project" value="InterPro"/>
</dbReference>
<dbReference type="Proteomes" id="UP000189177">
    <property type="component" value="Unassembled WGS sequence"/>
</dbReference>
<evidence type="ECO:0000256" key="1">
    <source>
        <dbReference type="SAM" id="MobiDB-lite"/>
    </source>
</evidence>
<dbReference type="PANTHER" id="PTHR35004">
    <property type="entry name" value="TRANSPOSASE RV3428C-RELATED"/>
    <property type="match status" value="1"/>
</dbReference>
<evidence type="ECO:0000313" key="3">
    <source>
        <dbReference type="EMBL" id="OOC09078.1"/>
    </source>
</evidence>
<feature type="domain" description="Integrase catalytic" evidence="2">
    <location>
        <begin position="131"/>
        <end position="311"/>
    </location>
</feature>
<dbReference type="SUPFAM" id="SSF53098">
    <property type="entry name" value="Ribonuclease H-like"/>
    <property type="match status" value="1"/>
</dbReference>
<dbReference type="InterPro" id="IPR012337">
    <property type="entry name" value="RNaseH-like_sf"/>
</dbReference>
<reference evidence="3 4" key="1">
    <citation type="submission" date="2017-02" db="EMBL/GenBank/DDBJ databases">
        <title>Genomic diversity within the haloalkaliphilic genus Thioalkalivibrio.</title>
        <authorList>
            <person name="Ahn A.-C."/>
            <person name="Meier-Kolthoff J."/>
            <person name="Overmars L."/>
            <person name="Richter M."/>
            <person name="Woyke T."/>
            <person name="Sorokin D.Y."/>
            <person name="Muyzer G."/>
        </authorList>
    </citation>
    <scope>NUCLEOTIDE SEQUENCE [LARGE SCALE GENOMIC DNA]</scope>
    <source>
        <strain evidence="3 4">HL17</strain>
    </source>
</reference>
<feature type="compositionally biased region" description="Polar residues" evidence="1">
    <location>
        <begin position="1"/>
        <end position="11"/>
    </location>
</feature>
<dbReference type="Pfam" id="PF13384">
    <property type="entry name" value="HTH_23"/>
    <property type="match status" value="1"/>
</dbReference>
<dbReference type="Pfam" id="PF00665">
    <property type="entry name" value="rve"/>
    <property type="match status" value="1"/>
</dbReference>
<feature type="region of interest" description="Disordered" evidence="1">
    <location>
        <begin position="1"/>
        <end position="27"/>
    </location>
</feature>
<dbReference type="InterPro" id="IPR036397">
    <property type="entry name" value="RNaseH_sf"/>
</dbReference>
<comment type="caution">
    <text evidence="3">The sequence shown here is derived from an EMBL/GenBank/DDBJ whole genome shotgun (WGS) entry which is preliminary data.</text>
</comment>
<dbReference type="EMBL" id="MUZR01000064">
    <property type="protein sequence ID" value="OOC09078.1"/>
    <property type="molecule type" value="Genomic_DNA"/>
</dbReference>
<dbReference type="NCBIfam" id="NF033577">
    <property type="entry name" value="transpos_IS481"/>
    <property type="match status" value="1"/>
</dbReference>
<dbReference type="Gene3D" id="3.30.420.10">
    <property type="entry name" value="Ribonuclease H-like superfamily/Ribonuclease H"/>
    <property type="match status" value="1"/>
</dbReference>
<dbReference type="OrthoDB" id="9803878at2"/>
<evidence type="ECO:0000259" key="2">
    <source>
        <dbReference type="PROSITE" id="PS50994"/>
    </source>
</evidence>
<dbReference type="PANTHER" id="PTHR35004:SF6">
    <property type="entry name" value="TRANSPOSASE"/>
    <property type="match status" value="1"/>
</dbReference>
<gene>
    <name evidence="3" type="ORF">B1A74_12875</name>
</gene>
<feature type="non-terminal residue" evidence="3">
    <location>
        <position position="326"/>
    </location>
</feature>
<organism evidence="3 4">
    <name type="scientific">Thioalkalivibrio halophilus</name>
    <dbReference type="NCBI Taxonomy" id="252474"/>
    <lineage>
        <taxon>Bacteria</taxon>
        <taxon>Pseudomonadati</taxon>
        <taxon>Pseudomonadota</taxon>
        <taxon>Gammaproteobacteria</taxon>
        <taxon>Chromatiales</taxon>
        <taxon>Ectothiorhodospiraceae</taxon>
        <taxon>Thioalkalivibrio</taxon>
    </lineage>
</organism>
<protein>
    <submittedName>
        <fullName evidence="3">IS481 family transposase</fullName>
    </submittedName>
</protein>
<keyword evidence="4" id="KW-1185">Reference proteome</keyword>
<dbReference type="GO" id="GO:0015074">
    <property type="term" value="P:DNA integration"/>
    <property type="evidence" value="ECO:0007669"/>
    <property type="project" value="InterPro"/>
</dbReference>
<accession>A0A1V2ZVC6</accession>
<dbReference type="InterPro" id="IPR047656">
    <property type="entry name" value="IS481-like_transpos"/>
</dbReference>
<dbReference type="InterPro" id="IPR001584">
    <property type="entry name" value="Integrase_cat-core"/>
</dbReference>
<dbReference type="SUPFAM" id="SSF46689">
    <property type="entry name" value="Homeodomain-like"/>
    <property type="match status" value="1"/>
</dbReference>
<name>A0A1V2ZVC6_9GAMM</name>